<dbReference type="InterPro" id="IPR045338">
    <property type="entry name" value="DUF6535"/>
</dbReference>
<evidence type="ECO:0000259" key="3">
    <source>
        <dbReference type="Pfam" id="PF20153"/>
    </source>
</evidence>
<keyword evidence="2" id="KW-0812">Transmembrane</keyword>
<proteinExistence type="predicted"/>
<evidence type="ECO:0000313" key="4">
    <source>
        <dbReference type="EMBL" id="CUA76469.1"/>
    </source>
</evidence>
<dbReference type="AlphaFoldDB" id="A0A0K6GDN3"/>
<evidence type="ECO:0000313" key="5">
    <source>
        <dbReference type="Proteomes" id="UP000044841"/>
    </source>
</evidence>
<keyword evidence="2" id="KW-0472">Membrane</keyword>
<keyword evidence="4" id="KW-0548">Nucleotidyltransferase</keyword>
<sequence length="872" mass="98684">MPLYLLAKPSKKKTGTGTKGLHEYMHKNRKRAGKQICYIVEAPQEFDQPGKELDPDAQVWKTYVREADQVDEEMVDGWNKYVSMDVILIFAALFSAISTAFVIESYKSLKQDPADTSSQTLLIISQTLMLIANGSQPSGAAQISALETPTFTASSKDICVNVLWFLSLSLSVAVSLISMLAKEWCMEFMSRRTGPPGAQARRRQQRWDGLLRWRMKEVIMMLPSLIHLSLLLFAIGLSVFLWGVHYGVAVPVVVVTMIAASTYFTCTIVPFFYDFCPYGTVLSRIIKDFISDHRLNRDNSAQDEVTSRALQWMIVTCETPRSVDVALQSLAAADENLPPNELEKINAWAMVKQRLESTDIFKQSEESCGEGALYKRALEAYPILRRAVDQLNYGDKEKTKRLEQLTMGVQSTINGLIHELLSGPRSFDQVITRILERCTIIGPHYLGEAGITSRTSSKYEVDPENLVNEIVERLVQQLKGEVSLDPALYRVLSASFAFLTCCNTARGIAKKSVNRGHTLRLFRGYSIGRNKTAVESLWRLIAESLAPGTLWLWIPADDLTSLKPSTISCHAPMENVLEALWAWLMSTIYSDRSALNRLEMTCLAHGMLYLLANPHLCDLSPDDSNVIEDVLNDALRMGEFTTKIQNKHHAQYIKDISRNIRAINDISAFTPQLLGALTQLRYYSPWDDRYILPTSTVYMFVVNSLGLANDTILLESRRPYHILGSSPIPQFSYQLVQQVLAGDTITHLSKLLTSNELNQQAFAAAQLWVFFNMSLWLKNNLERQEEVAEELEAKLMLLLDQHRQDMDEGLQRFAYRVFEVMLQQRFAPLHEHAHNYLKKIPDRLRGISSCVNLEAEWDVVYPDVAFGSQSLF</sequence>
<protein>
    <submittedName>
        <fullName evidence="4">RNA-directed RNA polymerase L</fullName>
    </submittedName>
</protein>
<keyword evidence="1" id="KW-0175">Coiled coil</keyword>
<feature type="transmembrane region" description="Helical" evidence="2">
    <location>
        <begin position="248"/>
        <end position="273"/>
    </location>
</feature>
<accession>A0A0K6GDN3</accession>
<organism evidence="4 5">
    <name type="scientific">Rhizoctonia solani</name>
    <dbReference type="NCBI Taxonomy" id="456999"/>
    <lineage>
        <taxon>Eukaryota</taxon>
        <taxon>Fungi</taxon>
        <taxon>Dikarya</taxon>
        <taxon>Basidiomycota</taxon>
        <taxon>Agaricomycotina</taxon>
        <taxon>Agaricomycetes</taxon>
        <taxon>Cantharellales</taxon>
        <taxon>Ceratobasidiaceae</taxon>
        <taxon>Rhizoctonia</taxon>
    </lineage>
</organism>
<dbReference type="GO" id="GO:0003968">
    <property type="term" value="F:RNA-directed RNA polymerase activity"/>
    <property type="evidence" value="ECO:0007669"/>
    <property type="project" value="UniProtKB-KW"/>
</dbReference>
<dbReference type="Pfam" id="PF20153">
    <property type="entry name" value="DUF6535"/>
    <property type="match status" value="1"/>
</dbReference>
<feature type="transmembrane region" description="Helical" evidence="2">
    <location>
        <begin position="218"/>
        <end position="242"/>
    </location>
</feature>
<gene>
    <name evidence="4" type="ORF">RSOLAG22IIIB_12315</name>
</gene>
<feature type="coiled-coil region" evidence="1">
    <location>
        <begin position="774"/>
        <end position="808"/>
    </location>
</feature>
<keyword evidence="4" id="KW-0808">Transferase</keyword>
<evidence type="ECO:0000256" key="2">
    <source>
        <dbReference type="SAM" id="Phobius"/>
    </source>
</evidence>
<keyword evidence="4" id="KW-0696">RNA-directed RNA polymerase</keyword>
<name>A0A0K6GDN3_9AGAM</name>
<dbReference type="EMBL" id="CYGV01001695">
    <property type="protein sequence ID" value="CUA76469.1"/>
    <property type="molecule type" value="Genomic_DNA"/>
</dbReference>
<feature type="transmembrane region" description="Helical" evidence="2">
    <location>
        <begin position="82"/>
        <end position="103"/>
    </location>
</feature>
<keyword evidence="5" id="KW-1185">Reference proteome</keyword>
<evidence type="ECO:0000256" key="1">
    <source>
        <dbReference type="SAM" id="Coils"/>
    </source>
</evidence>
<reference evidence="4 5" key="1">
    <citation type="submission" date="2015-07" db="EMBL/GenBank/DDBJ databases">
        <authorList>
            <person name="Noorani M."/>
        </authorList>
    </citation>
    <scope>NUCLEOTIDE SEQUENCE [LARGE SCALE GENOMIC DNA]</scope>
    <source>
        <strain evidence="4">BBA 69670</strain>
    </source>
</reference>
<feature type="transmembrane region" description="Helical" evidence="2">
    <location>
        <begin position="162"/>
        <end position="181"/>
    </location>
</feature>
<dbReference type="Proteomes" id="UP000044841">
    <property type="component" value="Unassembled WGS sequence"/>
</dbReference>
<feature type="domain" description="DUF6535" evidence="3">
    <location>
        <begin position="60"/>
        <end position="242"/>
    </location>
</feature>
<keyword evidence="2" id="KW-1133">Transmembrane helix</keyword>